<dbReference type="InterPro" id="IPR003833">
    <property type="entry name" value="CT_C_D"/>
</dbReference>
<sequence length="234" mass="26010">MEMQALGDTGVRIHFGEEIDEKIHKQIQRYCGALQEKRLKGVIEWVPSYTAVSVYYRPDQISFSQLKKKLLSIQEEATSLPEGESRSVDIPVVYGGEYGPDLDAVARHARLTPDEVIAIHSQGSYLVYMMGFVPGFPYLGGMDPTIATPRLKKPRSVIPVGSVGIAGGQTGIYPLETPGGWRLIGRTPIRLYDPHRKQPMFLQTGDQITFTPITVQEYDEMTTSEERGSGGVHK</sequence>
<evidence type="ECO:0000256" key="1">
    <source>
        <dbReference type="ARBA" id="ARBA00022741"/>
    </source>
</evidence>
<gene>
    <name evidence="5" type="ORF">SAMN05444972_110141</name>
</gene>
<dbReference type="Gene3D" id="2.40.100.10">
    <property type="entry name" value="Cyclophilin-like"/>
    <property type="match status" value="1"/>
</dbReference>
<dbReference type="GO" id="GO:0016787">
    <property type="term" value="F:hydrolase activity"/>
    <property type="evidence" value="ECO:0007669"/>
    <property type="project" value="UniProtKB-KW"/>
</dbReference>
<dbReference type="NCBIfam" id="TIGR00370">
    <property type="entry name" value="5-oxoprolinase subunit PxpB"/>
    <property type="match status" value="1"/>
</dbReference>
<dbReference type="AlphaFoldDB" id="A0A1I6TMG2"/>
<name>A0A1I6TMG2_9BACL</name>
<evidence type="ECO:0000313" key="5">
    <source>
        <dbReference type="EMBL" id="SFS90443.1"/>
    </source>
</evidence>
<protein>
    <submittedName>
        <fullName evidence="5">Inhibitor of KinA</fullName>
    </submittedName>
</protein>
<keyword evidence="3" id="KW-0067">ATP-binding</keyword>
<keyword evidence="1" id="KW-0547">Nucleotide-binding</keyword>
<dbReference type="InterPro" id="IPR029000">
    <property type="entry name" value="Cyclophilin-like_dom_sf"/>
</dbReference>
<dbReference type="EMBL" id="FPAA01000010">
    <property type="protein sequence ID" value="SFS90443.1"/>
    <property type="molecule type" value="Genomic_DNA"/>
</dbReference>
<dbReference type="InterPro" id="IPR010016">
    <property type="entry name" value="PxpB"/>
</dbReference>
<evidence type="ECO:0000259" key="4">
    <source>
        <dbReference type="SMART" id="SM00796"/>
    </source>
</evidence>
<dbReference type="Gene3D" id="3.30.1360.40">
    <property type="match status" value="1"/>
</dbReference>
<reference evidence="6" key="1">
    <citation type="submission" date="2016-10" db="EMBL/GenBank/DDBJ databases">
        <authorList>
            <person name="Varghese N."/>
            <person name="Submissions S."/>
        </authorList>
    </citation>
    <scope>NUCLEOTIDE SEQUENCE [LARGE SCALE GENOMIC DNA]</scope>
    <source>
        <strain evidence="6">DSM 45789</strain>
    </source>
</reference>
<dbReference type="SUPFAM" id="SSF160467">
    <property type="entry name" value="PH0987 N-terminal domain-like"/>
    <property type="match status" value="1"/>
</dbReference>
<feature type="domain" description="Carboxyltransferase" evidence="4">
    <location>
        <begin position="1"/>
        <end position="202"/>
    </location>
</feature>
<organism evidence="5 6">
    <name type="scientific">Marininema halotolerans</name>
    <dbReference type="NCBI Taxonomy" id="1155944"/>
    <lineage>
        <taxon>Bacteria</taxon>
        <taxon>Bacillati</taxon>
        <taxon>Bacillota</taxon>
        <taxon>Bacilli</taxon>
        <taxon>Bacillales</taxon>
        <taxon>Thermoactinomycetaceae</taxon>
        <taxon>Marininema</taxon>
    </lineage>
</organism>
<dbReference type="PANTHER" id="PTHR34698:SF2">
    <property type="entry name" value="5-OXOPROLINASE SUBUNIT B"/>
    <property type="match status" value="1"/>
</dbReference>
<dbReference type="SMART" id="SM00796">
    <property type="entry name" value="AHS1"/>
    <property type="match status" value="1"/>
</dbReference>
<keyword evidence="6" id="KW-1185">Reference proteome</keyword>
<evidence type="ECO:0000256" key="2">
    <source>
        <dbReference type="ARBA" id="ARBA00022801"/>
    </source>
</evidence>
<dbReference type="PANTHER" id="PTHR34698">
    <property type="entry name" value="5-OXOPROLINASE SUBUNIT B"/>
    <property type="match status" value="1"/>
</dbReference>
<dbReference type="Pfam" id="PF02682">
    <property type="entry name" value="CT_C_D"/>
    <property type="match status" value="1"/>
</dbReference>
<evidence type="ECO:0000313" key="6">
    <source>
        <dbReference type="Proteomes" id="UP000198660"/>
    </source>
</evidence>
<dbReference type="Proteomes" id="UP000198660">
    <property type="component" value="Unassembled WGS sequence"/>
</dbReference>
<dbReference type="GO" id="GO:0005524">
    <property type="term" value="F:ATP binding"/>
    <property type="evidence" value="ECO:0007669"/>
    <property type="project" value="UniProtKB-KW"/>
</dbReference>
<keyword evidence="2" id="KW-0378">Hydrolase</keyword>
<dbReference type="SUPFAM" id="SSF50891">
    <property type="entry name" value="Cyclophilin-like"/>
    <property type="match status" value="1"/>
</dbReference>
<proteinExistence type="predicted"/>
<evidence type="ECO:0000256" key="3">
    <source>
        <dbReference type="ARBA" id="ARBA00022840"/>
    </source>
</evidence>
<accession>A0A1I6TMG2</accession>